<dbReference type="Gene3D" id="2.40.40.20">
    <property type="match status" value="1"/>
</dbReference>
<dbReference type="EMBL" id="LAZR01045794">
    <property type="protein sequence ID" value="KKK98020.1"/>
    <property type="molecule type" value="Genomic_DNA"/>
</dbReference>
<evidence type="ECO:0000313" key="2">
    <source>
        <dbReference type="EMBL" id="KKK98020.1"/>
    </source>
</evidence>
<dbReference type="InterPro" id="IPR006657">
    <property type="entry name" value="MoPterin_dinucl-bd_dom"/>
</dbReference>
<proteinExistence type="predicted"/>
<reference evidence="2" key="1">
    <citation type="journal article" date="2015" name="Nature">
        <title>Complex archaea that bridge the gap between prokaryotes and eukaryotes.</title>
        <authorList>
            <person name="Spang A."/>
            <person name="Saw J.H."/>
            <person name="Jorgensen S.L."/>
            <person name="Zaremba-Niedzwiedzka K."/>
            <person name="Martijn J."/>
            <person name="Lind A.E."/>
            <person name="van Eijk R."/>
            <person name="Schleper C."/>
            <person name="Guy L."/>
            <person name="Ettema T.J."/>
        </authorList>
    </citation>
    <scope>NUCLEOTIDE SEQUENCE</scope>
</reference>
<sequence length="127" mass="14229">QLITPHNKRRTHSSLEMIPWLREIESFGVWINSIDADIRGIKDGALVDIYNDRGRIRIHTKVTERVMPGVVVVYQGAWYNPDKNGIDLGGCGNVLTKDSYSPGGAFPMNSALVQVELFQKKQSEESS</sequence>
<dbReference type="InterPro" id="IPR050612">
    <property type="entry name" value="Prok_Mopterin_Oxidored"/>
</dbReference>
<dbReference type="GO" id="GO:0030288">
    <property type="term" value="C:outer membrane-bounded periplasmic space"/>
    <property type="evidence" value="ECO:0007669"/>
    <property type="project" value="TreeGrafter"/>
</dbReference>
<dbReference type="Pfam" id="PF01568">
    <property type="entry name" value="Molydop_binding"/>
    <property type="match status" value="1"/>
</dbReference>
<dbReference type="InterPro" id="IPR009010">
    <property type="entry name" value="Asp_de-COase-like_dom_sf"/>
</dbReference>
<dbReference type="GO" id="GO:0016491">
    <property type="term" value="F:oxidoreductase activity"/>
    <property type="evidence" value="ECO:0007669"/>
    <property type="project" value="InterPro"/>
</dbReference>
<accession>A0A0F9AIA6</accession>
<comment type="caution">
    <text evidence="2">The sequence shown here is derived from an EMBL/GenBank/DDBJ whole genome shotgun (WGS) entry which is preliminary data.</text>
</comment>
<dbReference type="PANTHER" id="PTHR43742">
    <property type="entry name" value="TRIMETHYLAMINE-N-OXIDE REDUCTASE"/>
    <property type="match status" value="1"/>
</dbReference>
<dbReference type="PANTHER" id="PTHR43742:SF3">
    <property type="entry name" value="DIMETHYL SULFOXIDE REDUCTASE DMSA"/>
    <property type="match status" value="1"/>
</dbReference>
<dbReference type="GO" id="GO:0030151">
    <property type="term" value="F:molybdenum ion binding"/>
    <property type="evidence" value="ECO:0007669"/>
    <property type="project" value="TreeGrafter"/>
</dbReference>
<feature type="non-terminal residue" evidence="2">
    <location>
        <position position="1"/>
    </location>
</feature>
<organism evidence="2">
    <name type="scientific">marine sediment metagenome</name>
    <dbReference type="NCBI Taxonomy" id="412755"/>
    <lineage>
        <taxon>unclassified sequences</taxon>
        <taxon>metagenomes</taxon>
        <taxon>ecological metagenomes</taxon>
    </lineage>
</organism>
<dbReference type="GO" id="GO:0043546">
    <property type="term" value="F:molybdopterin cofactor binding"/>
    <property type="evidence" value="ECO:0007669"/>
    <property type="project" value="InterPro"/>
</dbReference>
<dbReference type="GO" id="GO:0009055">
    <property type="term" value="F:electron transfer activity"/>
    <property type="evidence" value="ECO:0007669"/>
    <property type="project" value="TreeGrafter"/>
</dbReference>
<evidence type="ECO:0000259" key="1">
    <source>
        <dbReference type="Pfam" id="PF01568"/>
    </source>
</evidence>
<name>A0A0F9AIA6_9ZZZZ</name>
<feature type="domain" description="Molybdopterin dinucleotide-binding" evidence="1">
    <location>
        <begin position="1"/>
        <end position="105"/>
    </location>
</feature>
<gene>
    <name evidence="2" type="ORF">LCGC14_2646910</name>
</gene>
<dbReference type="SUPFAM" id="SSF50692">
    <property type="entry name" value="ADC-like"/>
    <property type="match status" value="1"/>
</dbReference>
<dbReference type="AlphaFoldDB" id="A0A0F9AIA6"/>
<protein>
    <recommendedName>
        <fullName evidence="1">Molybdopterin dinucleotide-binding domain-containing protein</fullName>
    </recommendedName>
</protein>
<dbReference type="GO" id="GO:0009061">
    <property type="term" value="P:anaerobic respiration"/>
    <property type="evidence" value="ECO:0007669"/>
    <property type="project" value="TreeGrafter"/>
</dbReference>